<dbReference type="OrthoDB" id="1920692at2759"/>
<dbReference type="PANTHER" id="PTHR17098">
    <property type="entry name" value="NADH-UBIQUINONE OXIDOREDUCTASE MWFE SUBUNIT"/>
    <property type="match status" value="1"/>
</dbReference>
<keyword evidence="17" id="KW-1185">Reference proteome</keyword>
<keyword evidence="9" id="KW-0249">Electron transport</keyword>
<comment type="subcellular location">
    <subcellularLocation>
        <location evidence="2">Mitochondrion inner membrane</location>
        <topology evidence="2">Single-pass membrane protein</topology>
        <orientation evidence="2">Matrix side</orientation>
    </subcellularLocation>
</comment>
<evidence type="ECO:0000256" key="5">
    <source>
        <dbReference type="ARBA" id="ARBA00022448"/>
    </source>
</evidence>
<keyword evidence="8" id="KW-0999">Mitochondrion inner membrane</keyword>
<evidence type="ECO:0000256" key="14">
    <source>
        <dbReference type="ARBA" id="ARBA00033255"/>
    </source>
</evidence>
<dbReference type="InterPro" id="IPR017384">
    <property type="entry name" value="NADH_Ub_cplx-1_asu_su-1"/>
</dbReference>
<dbReference type="Pfam" id="PF15879">
    <property type="entry name" value="MWFE"/>
    <property type="match status" value="1"/>
</dbReference>
<evidence type="ECO:0000256" key="13">
    <source>
        <dbReference type="ARBA" id="ARBA00029847"/>
    </source>
</evidence>
<dbReference type="EMBL" id="JAACNH010000003">
    <property type="protein sequence ID" value="KAG8448258.1"/>
    <property type="molecule type" value="Genomic_DNA"/>
</dbReference>
<accession>A0A8T2JWA5</accession>
<evidence type="ECO:0000256" key="6">
    <source>
        <dbReference type="ARBA" id="ARBA00022660"/>
    </source>
</evidence>
<comment type="function">
    <text evidence="1">Accessory subunit of the mitochondrial membrane respiratory chain NADH dehydrogenase (Complex I), that is believed not to be involved in catalysis. Complex I functions in the transfer of electrons from NADH to the respiratory chain. The immediate electron acceptor for the enzyme is believed to be ubiquinone.</text>
</comment>
<dbReference type="PIRSF" id="PIRSF038095">
    <property type="entry name" value="NDUA1"/>
    <property type="match status" value="1"/>
</dbReference>
<evidence type="ECO:0000256" key="2">
    <source>
        <dbReference type="ARBA" id="ARBA00004298"/>
    </source>
</evidence>
<keyword evidence="11" id="KW-0496">Mitochondrion</keyword>
<dbReference type="Proteomes" id="UP000812440">
    <property type="component" value="Chromosome 8_10"/>
</dbReference>
<comment type="similarity">
    <text evidence="3">Belongs to the complex I NDUFA1 subunit family.</text>
</comment>
<name>A0A8T2JWA5_9PIPI</name>
<keyword evidence="5" id="KW-0813">Transport</keyword>
<keyword evidence="10 15" id="KW-1133">Transmembrane helix</keyword>
<evidence type="ECO:0000256" key="7">
    <source>
        <dbReference type="ARBA" id="ARBA00022692"/>
    </source>
</evidence>
<gene>
    <name evidence="16" type="ORF">GDO86_015375</name>
</gene>
<evidence type="ECO:0000256" key="15">
    <source>
        <dbReference type="SAM" id="Phobius"/>
    </source>
</evidence>
<evidence type="ECO:0000313" key="17">
    <source>
        <dbReference type="Proteomes" id="UP000812440"/>
    </source>
</evidence>
<evidence type="ECO:0000256" key="3">
    <source>
        <dbReference type="ARBA" id="ARBA00009960"/>
    </source>
</evidence>
<keyword evidence="12 15" id="KW-0472">Membrane</keyword>
<dbReference type="AlphaFoldDB" id="A0A8T2JWA5"/>
<protein>
    <recommendedName>
        <fullName evidence="4">NADH dehydrogenase [ubiquinone] 1 alpha subcomplex subunit 1</fullName>
    </recommendedName>
    <alternativeName>
        <fullName evidence="14">Complex I-MWFE</fullName>
    </alternativeName>
    <alternativeName>
        <fullName evidence="13">NADH-ubiquinone oxidoreductase MWFE subunit</fullName>
    </alternativeName>
</protein>
<evidence type="ECO:0000256" key="4">
    <source>
        <dbReference type="ARBA" id="ARBA00016392"/>
    </source>
</evidence>
<evidence type="ECO:0000256" key="11">
    <source>
        <dbReference type="ARBA" id="ARBA00023128"/>
    </source>
</evidence>
<sequence>MWYEILPGFAIMSVCLMVPGFATTWIHRYTNGGKEKRIARFPYQWNLMERDKRVSGEQIYYKSKGLENID</sequence>
<evidence type="ECO:0000256" key="10">
    <source>
        <dbReference type="ARBA" id="ARBA00022989"/>
    </source>
</evidence>
<evidence type="ECO:0000256" key="12">
    <source>
        <dbReference type="ARBA" id="ARBA00023136"/>
    </source>
</evidence>
<keyword evidence="6" id="KW-0679">Respiratory chain</keyword>
<dbReference type="GO" id="GO:0005743">
    <property type="term" value="C:mitochondrial inner membrane"/>
    <property type="evidence" value="ECO:0007669"/>
    <property type="project" value="UniProtKB-SubCell"/>
</dbReference>
<dbReference type="PANTHER" id="PTHR17098:SF2">
    <property type="entry name" value="NADH DEHYDROGENASE [UBIQUINONE] 1 ALPHA SUBCOMPLEX SUBUNIT 1"/>
    <property type="match status" value="1"/>
</dbReference>
<comment type="caution">
    <text evidence="16">The sequence shown here is derived from an EMBL/GenBank/DDBJ whole genome shotgun (WGS) entry which is preliminary data.</text>
</comment>
<evidence type="ECO:0000256" key="1">
    <source>
        <dbReference type="ARBA" id="ARBA00003195"/>
    </source>
</evidence>
<evidence type="ECO:0000256" key="8">
    <source>
        <dbReference type="ARBA" id="ARBA00022792"/>
    </source>
</evidence>
<organism evidence="16 17">
    <name type="scientific">Hymenochirus boettgeri</name>
    <name type="common">Congo dwarf clawed frog</name>
    <dbReference type="NCBI Taxonomy" id="247094"/>
    <lineage>
        <taxon>Eukaryota</taxon>
        <taxon>Metazoa</taxon>
        <taxon>Chordata</taxon>
        <taxon>Craniata</taxon>
        <taxon>Vertebrata</taxon>
        <taxon>Euteleostomi</taxon>
        <taxon>Amphibia</taxon>
        <taxon>Batrachia</taxon>
        <taxon>Anura</taxon>
        <taxon>Pipoidea</taxon>
        <taxon>Pipidae</taxon>
        <taxon>Pipinae</taxon>
        <taxon>Hymenochirus</taxon>
    </lineage>
</organism>
<evidence type="ECO:0000313" key="16">
    <source>
        <dbReference type="EMBL" id="KAG8448258.1"/>
    </source>
</evidence>
<feature type="transmembrane region" description="Helical" evidence="15">
    <location>
        <begin position="6"/>
        <end position="27"/>
    </location>
</feature>
<keyword evidence="7 15" id="KW-0812">Transmembrane</keyword>
<evidence type="ECO:0000256" key="9">
    <source>
        <dbReference type="ARBA" id="ARBA00022982"/>
    </source>
</evidence>
<proteinExistence type="inferred from homology"/>
<reference evidence="16" key="1">
    <citation type="thesis" date="2020" institute="ProQuest LLC" country="789 East Eisenhower Parkway, Ann Arbor, MI, USA">
        <title>Comparative Genomics and Chromosome Evolution.</title>
        <authorList>
            <person name="Mudd A.B."/>
        </authorList>
    </citation>
    <scope>NUCLEOTIDE SEQUENCE</scope>
    <source>
        <strain evidence="16">Female2</strain>
        <tissue evidence="16">Blood</tissue>
    </source>
</reference>